<accession>A0ACC5R4D7</accession>
<comment type="caution">
    <text evidence="1">The sequence shown here is derived from an EMBL/GenBank/DDBJ whole genome shotgun (WGS) entry which is preliminary data.</text>
</comment>
<reference evidence="1" key="1">
    <citation type="submission" date="2021-01" db="EMBL/GenBank/DDBJ databases">
        <authorList>
            <person name="Sun Q."/>
        </authorList>
    </citation>
    <scope>NUCLEOTIDE SEQUENCE</scope>
    <source>
        <strain evidence="1">YIM B02566</strain>
    </source>
</reference>
<keyword evidence="2" id="KW-1185">Reference proteome</keyword>
<evidence type="ECO:0000313" key="1">
    <source>
        <dbReference type="EMBL" id="MBK1867515.1"/>
    </source>
</evidence>
<name>A0ACC5R4D7_9HYPH</name>
<dbReference type="Proteomes" id="UP000616151">
    <property type="component" value="Unassembled WGS sequence"/>
</dbReference>
<protein>
    <submittedName>
        <fullName evidence="1">HIT family protein</fullName>
    </submittedName>
</protein>
<organism evidence="1 2">
    <name type="scientific">Taklimakanibacter albus</name>
    <dbReference type="NCBI Taxonomy" id="2800327"/>
    <lineage>
        <taxon>Bacteria</taxon>
        <taxon>Pseudomonadati</taxon>
        <taxon>Pseudomonadota</taxon>
        <taxon>Alphaproteobacteria</taxon>
        <taxon>Hyphomicrobiales</taxon>
        <taxon>Aestuariivirgaceae</taxon>
        <taxon>Taklimakanibacter</taxon>
    </lineage>
</organism>
<gene>
    <name evidence="1" type="ORF">JHL16_14250</name>
</gene>
<dbReference type="EMBL" id="JAENHL010000007">
    <property type="protein sequence ID" value="MBK1867515.1"/>
    <property type="molecule type" value="Genomic_DNA"/>
</dbReference>
<proteinExistence type="predicted"/>
<evidence type="ECO:0000313" key="2">
    <source>
        <dbReference type="Proteomes" id="UP000616151"/>
    </source>
</evidence>
<sequence length="145" mass="16361">MSNATLVKFGLPATLIADYKHWTVLLRPAQVTLGSLILGAKGEWSAFSQIPPQAFAELAHVTHCLETGLRNFRAYDKINYLMLMMVDPHVHFHVIPRYAAAQRFEDVEFPDTGWPGQPNLAGALTLPAETHARLRDTIRRDWPKD</sequence>